<dbReference type="OrthoDB" id="27187at2759"/>
<dbReference type="PANTHER" id="PTHR14418">
    <property type="entry name" value="CONDENSIN COMPLEX SUBUNIT 3-RELATED"/>
    <property type="match status" value="1"/>
</dbReference>
<dbReference type="PANTHER" id="PTHR14418:SF5">
    <property type="entry name" value="CONDENSIN COMPLEX SUBUNIT 3"/>
    <property type="match status" value="1"/>
</dbReference>
<reference evidence="9" key="2">
    <citation type="submission" date="2019-06" db="EMBL/GenBank/DDBJ databases">
        <title>Genomics analysis of Aphanomyces spp. identifies a new class of oomycete effector associated with host adaptation.</title>
        <authorList>
            <person name="Gaulin E."/>
        </authorList>
    </citation>
    <scope>NUCLEOTIDE SEQUENCE</scope>
    <source>
        <strain evidence="9">CBS 578.67</strain>
    </source>
</reference>
<sequence length="913" mass="103625">MVDVADLHEILQDASAEPPANDEGFHRDKNVQKLQALYDETPCMEELQTALVGAMTDDRRGKVSAAIDRVLEVVSAVQYSTDDVLEVLRFGIRCSQADDKQIRLRSIQLLALLLHHIPEIPDSIWDELVDSMIVRVRDKVIAIRVQSILVLKRLQQPDLQDDVVTAALLRLAVVDTSKEVRVAAVESVALTPMSVGDLLIRVRDISFDVRCAVFRSHVKDICTALDRMYLLDQGLQDRHEAVVSACQDMVLEWFHQCSDNPLELLAYLALDHPVCPLVLQFLFKKGAVATMPQVKSKALLGAPLSPIESFFWKEQCCYFKGDHDLVEEYCPALPPYCDLLRHLHDTLEEETTEKEATIRVGQHLLQLGTALDFQDEVGRRVLINLLREKLSDWQFQGEWVKDGVALLAMLSEEFEFIQYMTEITSDLYDAMQECESMSPTKRRAMSERLDEIDQRMDEAGVPTDEYDQLQAEGMALEKALEEPKTLRYLRCLELASKLLQYTRQSLKNAMIANVLHLILPAVDSDIPALREKGLECLGLYCLLDRKMALNHTIVFWRVLNADDEDGDSKHTCIRVLLDFFAAFKAFEITPVDEDDERVTSASILDGLATYFCVNENQMDAWDLQTQTLVVEGFIKLFLLKRIDDSSKLRAMMELYFHPILQQMIHSNDHGFCSETLQLLSVFYPAMANLQFDLMIETIRTIFSNSVYGLSSIPLDEAALYFLSIFPEKENAHNALSLQCCVEILAIAELKLKKTEKAALQKQWWTVLQALEWTGTNGRLVVLLEEVLTALKGVNDTTKFKARMQEVVQEPPTLTDEDTQWILNQVATRKDQLGQYKKKMSQTVQRREEIASDSEADEVEAKPVNREKTTRRSKQVATAKITLAEKEITISDGSDDEAAAEVEAISSENESDYE</sequence>
<organism evidence="10 11">
    <name type="scientific">Aphanomyces stellatus</name>
    <dbReference type="NCBI Taxonomy" id="120398"/>
    <lineage>
        <taxon>Eukaryota</taxon>
        <taxon>Sar</taxon>
        <taxon>Stramenopiles</taxon>
        <taxon>Oomycota</taxon>
        <taxon>Saprolegniomycetes</taxon>
        <taxon>Saprolegniales</taxon>
        <taxon>Verrucalvaceae</taxon>
        <taxon>Aphanomyces</taxon>
    </lineage>
</organism>
<dbReference type="EMBL" id="CAADRA010005232">
    <property type="protein sequence ID" value="VFT87363.1"/>
    <property type="molecule type" value="Genomic_DNA"/>
</dbReference>
<keyword evidence="6" id="KW-0131">Cell cycle</keyword>
<dbReference type="GO" id="GO:0007076">
    <property type="term" value="P:mitotic chromosome condensation"/>
    <property type="evidence" value="ECO:0007669"/>
    <property type="project" value="InterPro"/>
</dbReference>
<gene>
    <name evidence="10" type="primary">Aste57867_10489</name>
    <name evidence="9" type="ORF">As57867_010449</name>
    <name evidence="10" type="ORF">ASTE57867_10489</name>
</gene>
<evidence type="ECO:0000256" key="7">
    <source>
        <dbReference type="SAM" id="MobiDB-lite"/>
    </source>
</evidence>
<evidence type="ECO:0000256" key="4">
    <source>
        <dbReference type="ARBA" id="ARBA00022776"/>
    </source>
</evidence>
<evidence type="ECO:0000259" key="8">
    <source>
        <dbReference type="Pfam" id="PF12719"/>
    </source>
</evidence>
<reference evidence="10 11" key="1">
    <citation type="submission" date="2019-03" db="EMBL/GenBank/DDBJ databases">
        <authorList>
            <person name="Gaulin E."/>
            <person name="Dumas B."/>
        </authorList>
    </citation>
    <scope>NUCLEOTIDE SEQUENCE [LARGE SCALE GENOMIC DNA]</scope>
    <source>
        <strain evidence="10">CBS 568.67</strain>
    </source>
</reference>
<feature type="region of interest" description="Disordered" evidence="7">
    <location>
        <begin position="843"/>
        <end position="875"/>
    </location>
</feature>
<dbReference type="GO" id="GO:0000796">
    <property type="term" value="C:condensin complex"/>
    <property type="evidence" value="ECO:0007669"/>
    <property type="project" value="InterPro"/>
</dbReference>
<protein>
    <submittedName>
        <fullName evidence="10">Aste57867_10489 protein</fullName>
    </submittedName>
</protein>
<dbReference type="InterPro" id="IPR027165">
    <property type="entry name" value="CND3"/>
</dbReference>
<comment type="subcellular location">
    <subcellularLocation>
        <location evidence="1">Chromosome</location>
    </subcellularLocation>
</comment>
<dbReference type="AlphaFoldDB" id="A0A485KQH3"/>
<keyword evidence="3" id="KW-0132">Cell division</keyword>
<keyword evidence="2" id="KW-0158">Chromosome</keyword>
<evidence type="ECO:0000256" key="1">
    <source>
        <dbReference type="ARBA" id="ARBA00004286"/>
    </source>
</evidence>
<keyword evidence="4" id="KW-0498">Mitosis</keyword>
<evidence type="ECO:0000313" key="10">
    <source>
        <dbReference type="EMBL" id="VFT87363.1"/>
    </source>
</evidence>
<keyword evidence="11" id="KW-1185">Reference proteome</keyword>
<dbReference type="InterPro" id="IPR016024">
    <property type="entry name" value="ARM-type_fold"/>
</dbReference>
<evidence type="ECO:0000256" key="3">
    <source>
        <dbReference type="ARBA" id="ARBA00022618"/>
    </source>
</evidence>
<dbReference type="SUPFAM" id="SSF48371">
    <property type="entry name" value="ARM repeat"/>
    <property type="match status" value="1"/>
</dbReference>
<evidence type="ECO:0000313" key="11">
    <source>
        <dbReference type="Proteomes" id="UP000332933"/>
    </source>
</evidence>
<dbReference type="InterPro" id="IPR025977">
    <property type="entry name" value="Cnd3_C"/>
</dbReference>
<evidence type="ECO:0000313" key="9">
    <source>
        <dbReference type="EMBL" id="KAF0698925.1"/>
    </source>
</evidence>
<feature type="compositionally biased region" description="Basic and acidic residues" evidence="7">
    <location>
        <begin position="858"/>
        <end position="869"/>
    </location>
</feature>
<evidence type="ECO:0000256" key="6">
    <source>
        <dbReference type="ARBA" id="ARBA00023306"/>
    </source>
</evidence>
<keyword evidence="5" id="KW-0226">DNA condensation</keyword>
<feature type="region of interest" description="Disordered" evidence="7">
    <location>
        <begin position="887"/>
        <end position="913"/>
    </location>
</feature>
<proteinExistence type="predicted"/>
<feature type="domain" description="Nuclear condensin complex subunit 3 C-terminal" evidence="8">
    <location>
        <begin position="490"/>
        <end position="702"/>
    </location>
</feature>
<dbReference type="Proteomes" id="UP000332933">
    <property type="component" value="Unassembled WGS sequence"/>
</dbReference>
<evidence type="ECO:0000256" key="2">
    <source>
        <dbReference type="ARBA" id="ARBA00022454"/>
    </source>
</evidence>
<dbReference type="EMBL" id="VJMH01005211">
    <property type="protein sequence ID" value="KAF0698925.1"/>
    <property type="molecule type" value="Genomic_DNA"/>
</dbReference>
<dbReference type="GO" id="GO:0051301">
    <property type="term" value="P:cell division"/>
    <property type="evidence" value="ECO:0007669"/>
    <property type="project" value="UniProtKB-KW"/>
</dbReference>
<dbReference type="GO" id="GO:0000793">
    <property type="term" value="C:condensed chromosome"/>
    <property type="evidence" value="ECO:0007669"/>
    <property type="project" value="TreeGrafter"/>
</dbReference>
<name>A0A485KQH3_9STRA</name>
<evidence type="ECO:0000256" key="5">
    <source>
        <dbReference type="ARBA" id="ARBA00023067"/>
    </source>
</evidence>
<accession>A0A485KQH3</accession>
<dbReference type="Pfam" id="PF12719">
    <property type="entry name" value="Cnd3"/>
    <property type="match status" value="1"/>
</dbReference>